<name>J4X063_9GAMM</name>
<evidence type="ECO:0000313" key="2">
    <source>
        <dbReference type="EMBL" id="EJP73125.1"/>
    </source>
</evidence>
<evidence type="ECO:0000259" key="1">
    <source>
        <dbReference type="Pfam" id="PF01636"/>
    </source>
</evidence>
<gene>
    <name evidence="2" type="ORF">NT02SARS_1351</name>
</gene>
<dbReference type="GO" id="GO:0016740">
    <property type="term" value="F:transferase activity"/>
    <property type="evidence" value="ECO:0007669"/>
    <property type="project" value="UniProtKB-KW"/>
</dbReference>
<dbReference type="Gene3D" id="3.30.200.20">
    <property type="entry name" value="Phosphorylase Kinase, domain 1"/>
    <property type="match status" value="1"/>
</dbReference>
<keyword evidence="2" id="KW-0808">Transferase</keyword>
<dbReference type="AlphaFoldDB" id="J4X063"/>
<sequence>MSVSTDKNFKSKLSKLKAWLIEIYGDCEIIPHADSIASGFSNETFVFDVSGENVTESLVLRLRPTGYQVFPDYDLKQQASIMKLLRSKGLPTPEIIFENYNDDILGSEFYIMRCVDGEAPSDNPPHHMDPNGMMGRGSPDQRFSVWSEWVKNLTELHSLDLTPNELLECGFKKEENLLTKDLDYYKKFLDWGMENQEHPACSEAYEWLVANKPSIQKTTLCWGDSRIGNVLYKNYKATALLDWEMAGLGDPLMDLAWGFAVDECNSLGLGAPRLDGSMAQSKGVEIWESKTGLSANNINYFRILALFKFSVIMVRVGKRLIFNKIMPLDSDFHINNFTTEYLTNELAKVRNL</sequence>
<dbReference type="PANTHER" id="PTHR21310:SF40">
    <property type="entry name" value="AMINOGLYCOSIDE PHOSPHOTRANSFERASE DOMAIN-CONTAINING PROTEIN-RELATED"/>
    <property type="match status" value="1"/>
</dbReference>
<organism evidence="2 3">
    <name type="scientific">SAR86 cluster bacterium SAR86B</name>
    <dbReference type="NCBI Taxonomy" id="1123867"/>
    <lineage>
        <taxon>Bacteria</taxon>
        <taxon>Pseudomonadati</taxon>
        <taxon>Pseudomonadota</taxon>
        <taxon>Gammaproteobacteria</taxon>
        <taxon>SAR86 cluster</taxon>
    </lineage>
</organism>
<dbReference type="InterPro" id="IPR011009">
    <property type="entry name" value="Kinase-like_dom_sf"/>
</dbReference>
<dbReference type="HOGENOM" id="CLU_007526_0_0_6"/>
<dbReference type="InterPro" id="IPR051678">
    <property type="entry name" value="AGP_Transferase"/>
</dbReference>
<dbReference type="Pfam" id="PF01636">
    <property type="entry name" value="APH"/>
    <property type="match status" value="1"/>
</dbReference>
<accession>J4X063</accession>
<dbReference type="InterPro" id="IPR041726">
    <property type="entry name" value="ACAD10_11_N"/>
</dbReference>
<dbReference type="CDD" id="cd05154">
    <property type="entry name" value="ACAD10_11_N-like"/>
    <property type="match status" value="1"/>
</dbReference>
<reference evidence="2 3" key="1">
    <citation type="journal article" date="2012" name="ISME J.">
        <title>Genomic insights to SAR86, an abundant and uncultivated marine bacterial lineage.</title>
        <authorList>
            <person name="Dupont C.L."/>
            <person name="Rusch D.B."/>
            <person name="Yooseph S."/>
            <person name="Lombardo M.J."/>
            <person name="Richter R.A."/>
            <person name="Valas R."/>
            <person name="Novotny M."/>
            <person name="Yee-Greenbaum J."/>
            <person name="Selengut J.D."/>
            <person name="Haft D.H."/>
            <person name="Halpern A.L."/>
            <person name="Lasken R.S."/>
            <person name="Nealson K."/>
            <person name="Friedman R."/>
            <person name="Venter J.C."/>
        </authorList>
    </citation>
    <scope>NUCLEOTIDE SEQUENCE [LARGE SCALE GENOMIC DNA]</scope>
</reference>
<feature type="domain" description="Aminoglycoside phosphotransferase" evidence="1">
    <location>
        <begin position="36"/>
        <end position="259"/>
    </location>
</feature>
<evidence type="ECO:0000313" key="3">
    <source>
        <dbReference type="Proteomes" id="UP000010116"/>
    </source>
</evidence>
<dbReference type="Proteomes" id="UP000010116">
    <property type="component" value="Unassembled WGS sequence"/>
</dbReference>
<dbReference type="Gene3D" id="3.90.1200.10">
    <property type="match status" value="1"/>
</dbReference>
<dbReference type="EMBL" id="JH611183">
    <property type="protein sequence ID" value="EJP73125.1"/>
    <property type="molecule type" value="Genomic_DNA"/>
</dbReference>
<dbReference type="SUPFAM" id="SSF56112">
    <property type="entry name" value="Protein kinase-like (PK-like)"/>
    <property type="match status" value="1"/>
</dbReference>
<dbReference type="InterPro" id="IPR002575">
    <property type="entry name" value="Aminoglycoside_PTrfase"/>
</dbReference>
<proteinExistence type="predicted"/>
<protein>
    <submittedName>
        <fullName evidence="2">Phosphotransferase enzyme family protein</fullName>
    </submittedName>
</protein>
<dbReference type="PANTHER" id="PTHR21310">
    <property type="entry name" value="AMINOGLYCOSIDE PHOSPHOTRANSFERASE-RELATED-RELATED"/>
    <property type="match status" value="1"/>
</dbReference>